<dbReference type="GO" id="GO:0006508">
    <property type="term" value="P:proteolysis"/>
    <property type="evidence" value="ECO:0007669"/>
    <property type="project" value="UniProtKB-KW"/>
</dbReference>
<dbReference type="InterPro" id="IPR022398">
    <property type="entry name" value="Peptidase_S8_His-AS"/>
</dbReference>
<comment type="similarity">
    <text evidence="1 5">Belongs to the peptidase S8 family.</text>
</comment>
<keyword evidence="4 5" id="KW-0720">Serine protease</keyword>
<sequence>MNRKQPFLHNLLIVGLVLMFAVPLFSSEELYLLNFLPFSTEYAESFSTSKEKLGPLLVQAEEATDAPQDIEDMEEKFSPNTSNLHPQWNHNMMNIGQAWADGYTGAGVSIAVLDTGFFLQHPDSSMSGGYSVFADDPWSNDHSGHGTHIAGIISAQRGSTYQGIAPDAEVFGIKIYHEDDVNEEGAVSTDVRSVIKGIQHSIDLDVDIIVISSGLSQDDAELYEIIKTAHDQGIMIIAASGNGKTTVNYPAHYNEVIAVTAVDEELNPALDIIYGKENEFSAPGVNIGGLSIPDSSYSYPYIFMSGSSQAAPHAAGLAAILMQKYGTRGEEIRKIMQNQALDIGDSGLFGHGLLQYVSDEEEKNNELVPPEDEDEEIVTPDEEEKEAEDEQEEPEEVKKPSSSREADVEETESADDLAEFYQTDIIPGEELGTLERNILALVEDKGTLQINMGDIQALFLTKNQLSQIRNRNISLILAKEDVSWTIPPANFVPGEAILRFYEGAPIGVERYQESSQGIYTISIYQQGTRHDAYPGLMKVSYDTEHFNMDGLLALRPCYWDKKEKKWLHADSEIENGRFVLETKHTTAVGFLDPKLVAATAQDHSNEKDESISKEEVEENTLQTMYGGIMVGVGLFILLLLGVGLFIRWNNKKQE</sequence>
<feature type="compositionally biased region" description="Acidic residues" evidence="6">
    <location>
        <begin position="407"/>
        <end position="418"/>
    </location>
</feature>
<dbReference type="PROSITE" id="PS00137">
    <property type="entry name" value="SUBTILASE_HIS"/>
    <property type="match status" value="1"/>
</dbReference>
<keyword evidence="3 5" id="KW-0378">Hydrolase</keyword>
<dbReference type="GO" id="GO:0004252">
    <property type="term" value="F:serine-type endopeptidase activity"/>
    <property type="evidence" value="ECO:0007669"/>
    <property type="project" value="UniProtKB-UniRule"/>
</dbReference>
<evidence type="ECO:0000256" key="1">
    <source>
        <dbReference type="ARBA" id="ARBA00011073"/>
    </source>
</evidence>
<keyword evidence="7" id="KW-1133">Transmembrane helix</keyword>
<dbReference type="PANTHER" id="PTHR43806">
    <property type="entry name" value="PEPTIDASE S8"/>
    <property type="match status" value="1"/>
</dbReference>
<dbReference type="InterPro" id="IPR036852">
    <property type="entry name" value="Peptidase_S8/S53_dom_sf"/>
</dbReference>
<dbReference type="AlphaFoldDB" id="A0A1M4UII6"/>
<keyword evidence="7" id="KW-0472">Membrane</keyword>
<evidence type="ECO:0000256" key="7">
    <source>
        <dbReference type="SAM" id="Phobius"/>
    </source>
</evidence>
<organism evidence="9 10">
    <name type="scientific">Atopostipes suicloacalis DSM 15692</name>
    <dbReference type="NCBI Taxonomy" id="1121025"/>
    <lineage>
        <taxon>Bacteria</taxon>
        <taxon>Bacillati</taxon>
        <taxon>Bacillota</taxon>
        <taxon>Bacilli</taxon>
        <taxon>Lactobacillales</taxon>
        <taxon>Carnobacteriaceae</taxon>
        <taxon>Atopostipes</taxon>
    </lineage>
</organism>
<dbReference type="EMBL" id="FQUF01000008">
    <property type="protein sequence ID" value="SHE56571.1"/>
    <property type="molecule type" value="Genomic_DNA"/>
</dbReference>
<feature type="active site" description="Charge relay system" evidence="5">
    <location>
        <position position="308"/>
    </location>
</feature>
<feature type="region of interest" description="Disordered" evidence="6">
    <location>
        <begin position="360"/>
        <end position="420"/>
    </location>
</feature>
<feature type="active site" description="Charge relay system" evidence="5">
    <location>
        <position position="145"/>
    </location>
</feature>
<feature type="domain" description="Peptidase S8/S53" evidence="8">
    <location>
        <begin position="105"/>
        <end position="352"/>
    </location>
</feature>
<proteinExistence type="inferred from homology"/>
<evidence type="ECO:0000256" key="5">
    <source>
        <dbReference type="PROSITE-ProRule" id="PRU01240"/>
    </source>
</evidence>
<dbReference type="InterPro" id="IPR015500">
    <property type="entry name" value="Peptidase_S8_subtilisin-rel"/>
</dbReference>
<dbReference type="Pfam" id="PF00082">
    <property type="entry name" value="Peptidase_S8"/>
    <property type="match status" value="1"/>
</dbReference>
<evidence type="ECO:0000259" key="8">
    <source>
        <dbReference type="Pfam" id="PF00082"/>
    </source>
</evidence>
<dbReference type="STRING" id="1121025.SAMN02745249_00695"/>
<dbReference type="PRINTS" id="PR00723">
    <property type="entry name" value="SUBTILISIN"/>
</dbReference>
<protein>
    <submittedName>
        <fullName evidence="9">Subtilase family protein</fullName>
    </submittedName>
</protein>
<feature type="compositionally biased region" description="Basic and acidic residues" evidence="6">
    <location>
        <begin position="396"/>
        <end position="406"/>
    </location>
</feature>
<evidence type="ECO:0000256" key="6">
    <source>
        <dbReference type="SAM" id="MobiDB-lite"/>
    </source>
</evidence>
<keyword evidence="10" id="KW-1185">Reference proteome</keyword>
<dbReference type="InterPro" id="IPR023827">
    <property type="entry name" value="Peptidase_S8_Asp-AS"/>
</dbReference>
<keyword evidence="2 5" id="KW-0645">Protease</keyword>
<evidence type="ECO:0000256" key="3">
    <source>
        <dbReference type="ARBA" id="ARBA00022801"/>
    </source>
</evidence>
<dbReference type="Gene3D" id="3.40.50.200">
    <property type="entry name" value="Peptidase S8/S53 domain"/>
    <property type="match status" value="1"/>
</dbReference>
<dbReference type="PROSITE" id="PS51892">
    <property type="entry name" value="SUBTILASE"/>
    <property type="match status" value="1"/>
</dbReference>
<feature type="transmembrane region" description="Helical" evidence="7">
    <location>
        <begin position="624"/>
        <end position="646"/>
    </location>
</feature>
<gene>
    <name evidence="9" type="ORF">SAMN02745249_00695</name>
</gene>
<keyword evidence="7" id="KW-0812">Transmembrane</keyword>
<name>A0A1M4UII6_9LACT</name>
<reference evidence="9 10" key="1">
    <citation type="submission" date="2016-11" db="EMBL/GenBank/DDBJ databases">
        <authorList>
            <person name="Jaros S."/>
            <person name="Januszkiewicz K."/>
            <person name="Wedrychowicz H."/>
        </authorList>
    </citation>
    <scope>NUCLEOTIDE SEQUENCE [LARGE SCALE GENOMIC DNA]</scope>
    <source>
        <strain evidence="9 10">DSM 15692</strain>
    </source>
</reference>
<evidence type="ECO:0000256" key="2">
    <source>
        <dbReference type="ARBA" id="ARBA00022670"/>
    </source>
</evidence>
<evidence type="ECO:0000256" key="4">
    <source>
        <dbReference type="ARBA" id="ARBA00022825"/>
    </source>
</evidence>
<dbReference type="RefSeq" id="WP_073296473.1">
    <property type="nucleotide sequence ID" value="NZ_FQUF01000008.1"/>
</dbReference>
<evidence type="ECO:0000313" key="10">
    <source>
        <dbReference type="Proteomes" id="UP000184128"/>
    </source>
</evidence>
<feature type="compositionally biased region" description="Acidic residues" evidence="6">
    <location>
        <begin position="360"/>
        <end position="395"/>
    </location>
</feature>
<evidence type="ECO:0000313" key="9">
    <source>
        <dbReference type="EMBL" id="SHE56571.1"/>
    </source>
</evidence>
<accession>A0A1M4UII6</accession>
<feature type="active site" description="Charge relay system" evidence="5">
    <location>
        <position position="114"/>
    </location>
</feature>
<dbReference type="InterPro" id="IPR050131">
    <property type="entry name" value="Peptidase_S8_subtilisin-like"/>
</dbReference>
<dbReference type="OrthoDB" id="9798386at2"/>
<dbReference type="PROSITE" id="PS00136">
    <property type="entry name" value="SUBTILASE_ASP"/>
    <property type="match status" value="1"/>
</dbReference>
<dbReference type="PANTHER" id="PTHR43806:SF11">
    <property type="entry name" value="CEREVISIN-RELATED"/>
    <property type="match status" value="1"/>
</dbReference>
<dbReference type="InterPro" id="IPR000209">
    <property type="entry name" value="Peptidase_S8/S53_dom"/>
</dbReference>
<dbReference type="Proteomes" id="UP000184128">
    <property type="component" value="Unassembled WGS sequence"/>
</dbReference>
<dbReference type="SUPFAM" id="SSF52743">
    <property type="entry name" value="Subtilisin-like"/>
    <property type="match status" value="1"/>
</dbReference>